<comment type="caution">
    <text evidence="2">The sequence shown here is derived from an EMBL/GenBank/DDBJ whole genome shotgun (WGS) entry which is preliminary data.</text>
</comment>
<accession>A0A8S1HNP0</accession>
<feature type="chain" id="PRO_5035747762" description="Nucleotide-diphospho-sugar transferase domain-containing protein" evidence="1">
    <location>
        <begin position="30"/>
        <end position="363"/>
    </location>
</feature>
<feature type="signal peptide" evidence="1">
    <location>
        <begin position="1"/>
        <end position="29"/>
    </location>
</feature>
<gene>
    <name evidence="2" type="ORF">CAUJ_LOCUS11927</name>
</gene>
<name>A0A8S1HNP0_9PELO</name>
<dbReference type="Proteomes" id="UP000835052">
    <property type="component" value="Unassembled WGS sequence"/>
</dbReference>
<dbReference type="InterPro" id="IPR004988">
    <property type="entry name" value="DUF273"/>
</dbReference>
<proteinExistence type="predicted"/>
<keyword evidence="3" id="KW-1185">Reference proteome</keyword>
<dbReference type="Gene3D" id="3.90.550.10">
    <property type="entry name" value="Spore Coat Polysaccharide Biosynthesis Protein SpsA, Chain A"/>
    <property type="match status" value="1"/>
</dbReference>
<dbReference type="PANTHER" id="PTHR31562">
    <property type="entry name" value="PROTEIN CBG18972"/>
    <property type="match status" value="1"/>
</dbReference>
<evidence type="ECO:0008006" key="4">
    <source>
        <dbReference type="Google" id="ProtNLM"/>
    </source>
</evidence>
<dbReference type="OrthoDB" id="407658at2759"/>
<protein>
    <recommendedName>
        <fullName evidence="4">Nucleotide-diphospho-sugar transferase domain-containing protein</fullName>
    </recommendedName>
</protein>
<dbReference type="AlphaFoldDB" id="A0A8S1HNP0"/>
<sequence length="363" mass="42709">MKASGRLVLLTASVVLLVVTFEELQLGHGYVYFVNKYQKEEFRPINVSRGEQNVSIALVMLVARRSEHLNYKIALETVQCYAEHFNYGFYLINVLENATLVEKCPHKDFMFRRHCALSVMLPSIPYDWVLFLDADMAVVNPNHLVEQFLPKKPQAQIVFYDRIMNHEVMAGSYLLRNQQYARDFLMFWANYESKLPNSFHGTDNGAIHSVIVDFALPKLKEKREKCEEKYWKTSKNYADLSRYEVCMQRILKNNTIPEIVILPKGRHAWARDGWLTNSVWSDRDFIFHGWQKKRLDRRGFAVWHSPLVYNNPFNLTICKGPKAFLNWRYKDSFIAPVLDVDRELFWTIKKMENEFETIANSLS</sequence>
<dbReference type="Pfam" id="PF03314">
    <property type="entry name" value="DUF273"/>
    <property type="match status" value="1"/>
</dbReference>
<organism evidence="2 3">
    <name type="scientific">Caenorhabditis auriculariae</name>
    <dbReference type="NCBI Taxonomy" id="2777116"/>
    <lineage>
        <taxon>Eukaryota</taxon>
        <taxon>Metazoa</taxon>
        <taxon>Ecdysozoa</taxon>
        <taxon>Nematoda</taxon>
        <taxon>Chromadorea</taxon>
        <taxon>Rhabditida</taxon>
        <taxon>Rhabditina</taxon>
        <taxon>Rhabditomorpha</taxon>
        <taxon>Rhabditoidea</taxon>
        <taxon>Rhabditidae</taxon>
        <taxon>Peloderinae</taxon>
        <taxon>Caenorhabditis</taxon>
    </lineage>
</organism>
<evidence type="ECO:0000313" key="2">
    <source>
        <dbReference type="EMBL" id="CAD6196010.1"/>
    </source>
</evidence>
<dbReference type="EMBL" id="CAJGYM010000064">
    <property type="protein sequence ID" value="CAD6196010.1"/>
    <property type="molecule type" value="Genomic_DNA"/>
</dbReference>
<keyword evidence="1" id="KW-0732">Signal</keyword>
<dbReference type="PANTHER" id="PTHR31562:SF2">
    <property type="entry name" value="NUCLEOTIDE-DIPHOSPHO-SUGAR TRANSFERASE"/>
    <property type="match status" value="1"/>
</dbReference>
<reference evidence="2" key="1">
    <citation type="submission" date="2020-10" db="EMBL/GenBank/DDBJ databases">
        <authorList>
            <person name="Kikuchi T."/>
        </authorList>
    </citation>
    <scope>NUCLEOTIDE SEQUENCE</scope>
    <source>
        <strain evidence="2">NKZ352</strain>
    </source>
</reference>
<dbReference type="InterPro" id="IPR029044">
    <property type="entry name" value="Nucleotide-diphossugar_trans"/>
</dbReference>
<evidence type="ECO:0000313" key="3">
    <source>
        <dbReference type="Proteomes" id="UP000835052"/>
    </source>
</evidence>
<evidence type="ECO:0000256" key="1">
    <source>
        <dbReference type="SAM" id="SignalP"/>
    </source>
</evidence>